<dbReference type="InterPro" id="IPR011048">
    <property type="entry name" value="Haem_d1_sf"/>
</dbReference>
<dbReference type="PANTHER" id="PTHR30344">
    <property type="entry name" value="6-PHOSPHOGLUCONOLACTONASE-RELATED"/>
    <property type="match status" value="1"/>
</dbReference>
<dbReference type="GO" id="GO:0005829">
    <property type="term" value="C:cytosol"/>
    <property type="evidence" value="ECO:0007669"/>
    <property type="project" value="TreeGrafter"/>
</dbReference>
<evidence type="ECO:0000256" key="3">
    <source>
        <dbReference type="SAM" id="MobiDB-lite"/>
    </source>
</evidence>
<dbReference type="EMBL" id="FQXG01000001">
    <property type="protein sequence ID" value="SHG91816.1"/>
    <property type="molecule type" value="Genomic_DNA"/>
</dbReference>
<dbReference type="GO" id="GO:0017057">
    <property type="term" value="F:6-phosphogluconolactonase activity"/>
    <property type="evidence" value="ECO:0007669"/>
    <property type="project" value="TreeGrafter"/>
</dbReference>
<dbReference type="Gene3D" id="2.130.10.10">
    <property type="entry name" value="YVTN repeat-like/Quinoprotein amine dehydrogenase"/>
    <property type="match status" value="1"/>
</dbReference>
<sequence>MTSKWWAVMMLGLTTPMAAQAALEQPLLVGTYTKGSSEGIYQLTLDEQSGELSQPRLLAKGNNPSYLAMQGNELVLAANETAPGQLSVFRWEEGRLSLAQQLDSGGRYGCHLALHPDGDRLALAHYGGGIAQFHQHNGQWQAQALSQYPGQGPNPDRQEAPHPHWVSWSPDGQHLYSIDLGTDQVLLVDPKGEVSEALKLQPGDGPRHGVFSDDGNTLYILNELSNTLVVAARDSESGQLQAQQRLDTLPAEFDQHSQAAAIKRAGNKLYVSNRGHNSLALFQLAEDGQARLVQHRATEGDWPRDFTLTNSGRWLVVANERSDSLVSFALDEQGHIGAEVSRQTLSTPVFVSPATPGE</sequence>
<keyword evidence="6" id="KW-1185">Reference proteome</keyword>
<evidence type="ECO:0000256" key="4">
    <source>
        <dbReference type="SAM" id="SignalP"/>
    </source>
</evidence>
<protein>
    <submittedName>
        <fullName evidence="5">6-phosphogluconolactonase</fullName>
    </submittedName>
</protein>
<evidence type="ECO:0000313" key="5">
    <source>
        <dbReference type="EMBL" id="SHG91816.1"/>
    </source>
</evidence>
<dbReference type="OrthoDB" id="9790815at2"/>
<feature type="region of interest" description="Disordered" evidence="3">
    <location>
        <begin position="141"/>
        <end position="162"/>
    </location>
</feature>
<proteinExistence type="inferred from homology"/>
<dbReference type="InterPro" id="IPR015943">
    <property type="entry name" value="WD40/YVTN_repeat-like_dom_sf"/>
</dbReference>
<dbReference type="SUPFAM" id="SSF51004">
    <property type="entry name" value="C-terminal (heme d1) domain of cytochrome cd1-nitrite reductase"/>
    <property type="match status" value="1"/>
</dbReference>
<keyword evidence="4" id="KW-0732">Signal</keyword>
<dbReference type="InterPro" id="IPR019405">
    <property type="entry name" value="Lactonase_7-beta_prop"/>
</dbReference>
<dbReference type="AlphaFoldDB" id="A0A1M5NQH8"/>
<dbReference type="RefSeq" id="WP_082766614.1">
    <property type="nucleotide sequence ID" value="NZ_FQXG01000001.1"/>
</dbReference>
<feature type="chain" id="PRO_5013177866" evidence="4">
    <location>
        <begin position="22"/>
        <end position="358"/>
    </location>
</feature>
<feature type="signal peptide" evidence="4">
    <location>
        <begin position="1"/>
        <end position="21"/>
    </location>
</feature>
<dbReference type="STRING" id="299255.SAMN02745129_1145"/>
<keyword evidence="2" id="KW-0313">Glucose metabolism</keyword>
<comment type="similarity">
    <text evidence="1">Belongs to the cycloisomerase 2 family.</text>
</comment>
<gene>
    <name evidence="5" type="ORF">SAMN02745129_1145</name>
</gene>
<name>A0A1M5NQH8_9GAMM</name>
<dbReference type="InterPro" id="IPR050282">
    <property type="entry name" value="Cycloisomerase_2"/>
</dbReference>
<dbReference type="Proteomes" id="UP000184268">
    <property type="component" value="Unassembled WGS sequence"/>
</dbReference>
<dbReference type="GO" id="GO:0006006">
    <property type="term" value="P:glucose metabolic process"/>
    <property type="evidence" value="ECO:0007669"/>
    <property type="project" value="UniProtKB-KW"/>
</dbReference>
<accession>A0A1M5NQH8</accession>
<dbReference type="PANTHER" id="PTHR30344:SF1">
    <property type="entry name" value="6-PHOSPHOGLUCONOLACTONASE"/>
    <property type="match status" value="1"/>
</dbReference>
<evidence type="ECO:0000256" key="2">
    <source>
        <dbReference type="ARBA" id="ARBA00022526"/>
    </source>
</evidence>
<organism evidence="5 6">
    <name type="scientific">Ferrimonas marina</name>
    <dbReference type="NCBI Taxonomy" id="299255"/>
    <lineage>
        <taxon>Bacteria</taxon>
        <taxon>Pseudomonadati</taxon>
        <taxon>Pseudomonadota</taxon>
        <taxon>Gammaproteobacteria</taxon>
        <taxon>Alteromonadales</taxon>
        <taxon>Ferrimonadaceae</taxon>
        <taxon>Ferrimonas</taxon>
    </lineage>
</organism>
<evidence type="ECO:0000313" key="6">
    <source>
        <dbReference type="Proteomes" id="UP000184268"/>
    </source>
</evidence>
<keyword evidence="2" id="KW-0119">Carbohydrate metabolism</keyword>
<dbReference type="Pfam" id="PF10282">
    <property type="entry name" value="Lactonase"/>
    <property type="match status" value="1"/>
</dbReference>
<reference evidence="5 6" key="1">
    <citation type="submission" date="2016-11" db="EMBL/GenBank/DDBJ databases">
        <authorList>
            <person name="Jaros S."/>
            <person name="Januszkiewicz K."/>
            <person name="Wedrychowicz H."/>
        </authorList>
    </citation>
    <scope>NUCLEOTIDE SEQUENCE [LARGE SCALE GENOMIC DNA]</scope>
    <source>
        <strain evidence="5 6">DSM 16917</strain>
    </source>
</reference>
<evidence type="ECO:0000256" key="1">
    <source>
        <dbReference type="ARBA" id="ARBA00005564"/>
    </source>
</evidence>